<dbReference type="SUPFAM" id="SSF55154">
    <property type="entry name" value="CYTH-like phosphatases"/>
    <property type="match status" value="1"/>
</dbReference>
<dbReference type="HOGENOM" id="CLU_109545_1_0_10"/>
<dbReference type="Gene3D" id="2.40.320.10">
    <property type="entry name" value="Hypothetical Protein Pfu-838710-001"/>
    <property type="match status" value="1"/>
</dbReference>
<dbReference type="PANTHER" id="PTHR40114:SF1">
    <property type="entry name" value="SLR0698 PROTEIN"/>
    <property type="match status" value="1"/>
</dbReference>
<dbReference type="PROSITE" id="PS51707">
    <property type="entry name" value="CYTH"/>
    <property type="match status" value="1"/>
</dbReference>
<dbReference type="InterPro" id="IPR033469">
    <property type="entry name" value="CYTH-like_dom_sf"/>
</dbReference>
<dbReference type="PIRSF" id="PIRSF016487">
    <property type="entry name" value="CYTH_UCP016487"/>
    <property type="match status" value="1"/>
</dbReference>
<dbReference type="EMBL" id="GL945017">
    <property type="protein sequence ID" value="EGN55887.1"/>
    <property type="molecule type" value="Genomic_DNA"/>
</dbReference>
<gene>
    <name evidence="3" type="ORF">Premu_0405</name>
</gene>
<dbReference type="Proteomes" id="UP000002772">
    <property type="component" value="Unassembled WGS sequence"/>
</dbReference>
<dbReference type="InterPro" id="IPR012042">
    <property type="entry name" value="NeuTTM/CthTTM-like"/>
</dbReference>
<organism evidence="3 4">
    <name type="scientific">Hallella multisaccharivorax DSM 17128</name>
    <dbReference type="NCBI Taxonomy" id="688246"/>
    <lineage>
        <taxon>Bacteria</taxon>
        <taxon>Pseudomonadati</taxon>
        <taxon>Bacteroidota</taxon>
        <taxon>Bacteroidia</taxon>
        <taxon>Bacteroidales</taxon>
        <taxon>Prevotellaceae</taxon>
        <taxon>Hallella</taxon>
    </lineage>
</organism>
<feature type="domain" description="CYTH" evidence="2">
    <location>
        <begin position="3"/>
        <end position="166"/>
    </location>
</feature>
<evidence type="ECO:0000313" key="4">
    <source>
        <dbReference type="Proteomes" id="UP000002772"/>
    </source>
</evidence>
<dbReference type="PANTHER" id="PTHR40114">
    <property type="entry name" value="SLR0698 PROTEIN"/>
    <property type="match status" value="1"/>
</dbReference>
<feature type="active site" description="Proton acceptor" evidence="1">
    <location>
        <position position="32"/>
    </location>
</feature>
<dbReference type="Pfam" id="PF01928">
    <property type="entry name" value="CYTH"/>
    <property type="match status" value="1"/>
</dbReference>
<dbReference type="RefSeq" id="WP_007572709.1">
    <property type="nucleotide sequence ID" value="NZ_BPTS01000001.1"/>
</dbReference>
<evidence type="ECO:0000256" key="1">
    <source>
        <dbReference type="PIRSR" id="PIRSR016487-1"/>
    </source>
</evidence>
<evidence type="ECO:0000313" key="3">
    <source>
        <dbReference type="EMBL" id="EGN55887.1"/>
    </source>
</evidence>
<dbReference type="AlphaFoldDB" id="F8NB69"/>
<dbReference type="OrthoDB" id="9805588at2"/>
<dbReference type="STRING" id="688246.Premu_0405"/>
<evidence type="ECO:0000259" key="2">
    <source>
        <dbReference type="PROSITE" id="PS51707"/>
    </source>
</evidence>
<name>F8NB69_9BACT</name>
<keyword evidence="4" id="KW-1185">Reference proteome</keyword>
<sequence length="166" mass="18877">MSGLEIERKFLVKHGHAYRLAASSVSHIRQGYIPADGATVRVRMRDDKAYLTIKGKSSDGGMTRYEFEKEITLDEASHLLELCRGGVIDKHRYLVKSGRHIFEVDEFHGANDGLVMAEVELGSETEVFEKPDFIGPEVTGDMHFYNSHMLGNPYSDWKQLVPKDYR</sequence>
<protein>
    <submittedName>
        <fullName evidence="3">Adenylate cyclase</fullName>
    </submittedName>
</protein>
<dbReference type="InterPro" id="IPR023577">
    <property type="entry name" value="CYTH_domain"/>
</dbReference>
<dbReference type="eggNOG" id="COG2954">
    <property type="taxonomic scope" value="Bacteria"/>
</dbReference>
<reference evidence="4" key="1">
    <citation type="journal article" date="2011" name="Stand. Genomic Sci.">
        <title>Non-contiguous finished genome sequence of the opportunistic oral pathogen Prevotella multisaccharivorax type strain (PPPA20).</title>
        <authorList>
            <person name="Pati A."/>
            <person name="Gronow S."/>
            <person name="Lu M."/>
            <person name="Lapidus A."/>
            <person name="Nolan M."/>
            <person name="Lucas S."/>
            <person name="Hammon N."/>
            <person name="Deshpande S."/>
            <person name="Cheng J.F."/>
            <person name="Tapia R."/>
            <person name="Han C."/>
            <person name="Goodwin L."/>
            <person name="Pitluck S."/>
            <person name="Liolios K."/>
            <person name="Pagani I."/>
            <person name="Mavromatis K."/>
            <person name="Mikhailova N."/>
            <person name="Huntemann M."/>
            <person name="Chen A."/>
            <person name="Palaniappan K."/>
            <person name="Land M."/>
            <person name="Hauser L."/>
            <person name="Detter J.C."/>
            <person name="Brambilla E.M."/>
            <person name="Rohde M."/>
            <person name="Goker M."/>
            <person name="Woyke T."/>
            <person name="Bristow J."/>
            <person name="Eisen J.A."/>
            <person name="Markowitz V."/>
            <person name="Hugenholtz P."/>
            <person name="Kyrpides N.C."/>
            <person name="Klenk H.P."/>
            <person name="Ivanova N."/>
        </authorList>
    </citation>
    <scope>NUCLEOTIDE SEQUENCE [LARGE SCALE GENOMIC DNA]</scope>
    <source>
        <strain evidence="4">DSM 17128</strain>
    </source>
</reference>
<dbReference type="CDD" id="cd07891">
    <property type="entry name" value="CYTH-like_CthTTM-like_1"/>
    <property type="match status" value="1"/>
</dbReference>
<dbReference type="SMART" id="SM01118">
    <property type="entry name" value="CYTH"/>
    <property type="match status" value="1"/>
</dbReference>
<accession>F8NB69</accession>
<proteinExistence type="predicted"/>